<dbReference type="PANTHER" id="PTHR45036:SF1">
    <property type="entry name" value="METHYLTRANSFERASE LIKE 7A"/>
    <property type="match status" value="1"/>
</dbReference>
<dbReference type="RefSeq" id="WP_346154994.1">
    <property type="nucleotide sequence ID" value="NZ_BAAATE010000037.1"/>
</dbReference>
<dbReference type="Pfam" id="PF08241">
    <property type="entry name" value="Methyltransf_11"/>
    <property type="match status" value="1"/>
</dbReference>
<dbReference type="SUPFAM" id="SSF53335">
    <property type="entry name" value="S-adenosyl-L-methionine-dependent methyltransferases"/>
    <property type="match status" value="1"/>
</dbReference>
<dbReference type="PANTHER" id="PTHR45036">
    <property type="entry name" value="METHYLTRANSFERASE LIKE 7B"/>
    <property type="match status" value="1"/>
</dbReference>
<protein>
    <recommendedName>
        <fullName evidence="1">Methyltransferase type 11 domain-containing protein</fullName>
    </recommendedName>
</protein>
<keyword evidence="3" id="KW-1185">Reference proteome</keyword>
<evidence type="ECO:0000313" key="2">
    <source>
        <dbReference type="EMBL" id="GAA2693930.1"/>
    </source>
</evidence>
<dbReference type="InterPro" id="IPR052356">
    <property type="entry name" value="Thiol_S-MT"/>
</dbReference>
<evidence type="ECO:0000259" key="1">
    <source>
        <dbReference type="Pfam" id="PF08241"/>
    </source>
</evidence>
<dbReference type="EMBL" id="BAAATE010000037">
    <property type="protein sequence ID" value="GAA2693930.1"/>
    <property type="molecule type" value="Genomic_DNA"/>
</dbReference>
<dbReference type="Proteomes" id="UP001501666">
    <property type="component" value="Unassembled WGS sequence"/>
</dbReference>
<reference evidence="3" key="1">
    <citation type="journal article" date="2019" name="Int. J. Syst. Evol. Microbiol.">
        <title>The Global Catalogue of Microorganisms (GCM) 10K type strain sequencing project: providing services to taxonomists for standard genome sequencing and annotation.</title>
        <authorList>
            <consortium name="The Broad Institute Genomics Platform"/>
            <consortium name="The Broad Institute Genome Sequencing Center for Infectious Disease"/>
            <person name="Wu L."/>
            <person name="Ma J."/>
        </authorList>
    </citation>
    <scope>NUCLEOTIDE SEQUENCE [LARGE SCALE GENOMIC DNA]</scope>
    <source>
        <strain evidence="3">JCM 6835</strain>
    </source>
</reference>
<organism evidence="2 3">
    <name type="scientific">Nonomuraea recticatena</name>
    <dbReference type="NCBI Taxonomy" id="46178"/>
    <lineage>
        <taxon>Bacteria</taxon>
        <taxon>Bacillati</taxon>
        <taxon>Actinomycetota</taxon>
        <taxon>Actinomycetes</taxon>
        <taxon>Streptosporangiales</taxon>
        <taxon>Streptosporangiaceae</taxon>
        <taxon>Nonomuraea</taxon>
    </lineage>
</organism>
<feature type="domain" description="Methyltransferase type 11" evidence="1">
    <location>
        <begin position="45"/>
        <end position="138"/>
    </location>
</feature>
<evidence type="ECO:0000313" key="3">
    <source>
        <dbReference type="Proteomes" id="UP001501666"/>
    </source>
</evidence>
<name>A0ABP6FM73_9ACTN</name>
<dbReference type="Gene3D" id="3.40.50.150">
    <property type="entry name" value="Vaccinia Virus protein VP39"/>
    <property type="match status" value="1"/>
</dbReference>
<proteinExistence type="predicted"/>
<comment type="caution">
    <text evidence="2">The sequence shown here is derived from an EMBL/GenBank/DDBJ whole genome shotgun (WGS) entry which is preliminary data.</text>
</comment>
<dbReference type="InterPro" id="IPR013216">
    <property type="entry name" value="Methyltransf_11"/>
</dbReference>
<dbReference type="InterPro" id="IPR029063">
    <property type="entry name" value="SAM-dependent_MTases_sf"/>
</dbReference>
<accession>A0ABP6FM73</accession>
<sequence>MALDKGYVMEQFHHPRAVMNGRGTAARPTPQREWLLSGISGRVVELGAGDGTKLACYPPGLDEIVIVEADPSLRQAAREAASSVSSPVRVVDGSLTRLPLPDNFADVVICSLMLCSSPRPDATLAEVRRVLRRDGELRFYEHTRSFNPVVAFAEGLITPVWAPACGGCHPARDPLGAIEKVFAIRRLERFSFDHVAHVMGVAT</sequence>
<dbReference type="CDD" id="cd02440">
    <property type="entry name" value="AdoMet_MTases"/>
    <property type="match status" value="1"/>
</dbReference>
<gene>
    <name evidence="2" type="ORF">GCM10010412_085750</name>
</gene>